<evidence type="ECO:0000259" key="2">
    <source>
        <dbReference type="PROSITE" id="PS50158"/>
    </source>
</evidence>
<dbReference type="InterPro" id="IPR021109">
    <property type="entry name" value="Peptidase_aspartic_dom_sf"/>
</dbReference>
<dbReference type="PROSITE" id="PS50158">
    <property type="entry name" value="ZF_CCHC"/>
    <property type="match status" value="1"/>
</dbReference>
<name>A0A6G0X4R7_APHCR</name>
<dbReference type="Proteomes" id="UP000478052">
    <property type="component" value="Unassembled WGS sequence"/>
</dbReference>
<dbReference type="OrthoDB" id="6628279at2759"/>
<dbReference type="Pfam" id="PF03732">
    <property type="entry name" value="Retrotrans_gag"/>
    <property type="match status" value="1"/>
</dbReference>
<comment type="caution">
    <text evidence="3">The sequence shown here is derived from an EMBL/GenBank/DDBJ whole genome shotgun (WGS) entry which is preliminary data.</text>
</comment>
<organism evidence="3 4">
    <name type="scientific">Aphis craccivora</name>
    <name type="common">Cowpea aphid</name>
    <dbReference type="NCBI Taxonomy" id="307492"/>
    <lineage>
        <taxon>Eukaryota</taxon>
        <taxon>Metazoa</taxon>
        <taxon>Ecdysozoa</taxon>
        <taxon>Arthropoda</taxon>
        <taxon>Hexapoda</taxon>
        <taxon>Insecta</taxon>
        <taxon>Pterygota</taxon>
        <taxon>Neoptera</taxon>
        <taxon>Paraneoptera</taxon>
        <taxon>Hemiptera</taxon>
        <taxon>Sternorrhyncha</taxon>
        <taxon>Aphidomorpha</taxon>
        <taxon>Aphidoidea</taxon>
        <taxon>Aphididae</taxon>
        <taxon>Aphidini</taxon>
        <taxon>Aphis</taxon>
        <taxon>Aphis</taxon>
    </lineage>
</organism>
<dbReference type="PANTHER" id="PTHR33223:SF6">
    <property type="entry name" value="CCHC-TYPE DOMAIN-CONTAINING PROTEIN"/>
    <property type="match status" value="1"/>
</dbReference>
<dbReference type="Gene3D" id="4.10.60.10">
    <property type="entry name" value="Zinc finger, CCHC-type"/>
    <property type="match status" value="1"/>
</dbReference>
<evidence type="ECO:0000313" key="4">
    <source>
        <dbReference type="Proteomes" id="UP000478052"/>
    </source>
</evidence>
<dbReference type="GO" id="GO:0008270">
    <property type="term" value="F:zinc ion binding"/>
    <property type="evidence" value="ECO:0007669"/>
    <property type="project" value="UniProtKB-KW"/>
</dbReference>
<dbReference type="CDD" id="cd00303">
    <property type="entry name" value="retropepsin_like"/>
    <property type="match status" value="1"/>
</dbReference>
<dbReference type="SMART" id="SM00343">
    <property type="entry name" value="ZnF_C2HC"/>
    <property type="match status" value="2"/>
</dbReference>
<dbReference type="AlphaFoldDB" id="A0A6G0X4R7"/>
<keyword evidence="1" id="KW-0479">Metal-binding</keyword>
<dbReference type="Gene3D" id="2.40.70.10">
    <property type="entry name" value="Acid Proteases"/>
    <property type="match status" value="1"/>
</dbReference>
<dbReference type="SUPFAM" id="SSF50630">
    <property type="entry name" value="Acid proteases"/>
    <property type="match status" value="1"/>
</dbReference>
<evidence type="ECO:0000256" key="1">
    <source>
        <dbReference type="PROSITE-ProRule" id="PRU00047"/>
    </source>
</evidence>
<protein>
    <submittedName>
        <fullName evidence="3">Retrovirus-related Pol polyprotein</fullName>
    </submittedName>
</protein>
<dbReference type="EMBL" id="VUJU01008141">
    <property type="protein sequence ID" value="KAF0734932.1"/>
    <property type="molecule type" value="Genomic_DNA"/>
</dbReference>
<dbReference type="SUPFAM" id="SSF57756">
    <property type="entry name" value="Retrovirus zinc finger-like domains"/>
    <property type="match status" value="1"/>
</dbReference>
<dbReference type="PANTHER" id="PTHR33223">
    <property type="entry name" value="CCHC-TYPE DOMAIN-CONTAINING PROTEIN"/>
    <property type="match status" value="1"/>
</dbReference>
<keyword evidence="1" id="KW-0862">Zinc</keyword>
<reference evidence="3 4" key="1">
    <citation type="submission" date="2019-08" db="EMBL/GenBank/DDBJ databases">
        <title>Whole genome of Aphis craccivora.</title>
        <authorList>
            <person name="Voronova N.V."/>
            <person name="Shulinski R.S."/>
            <person name="Bandarenka Y.V."/>
            <person name="Zhorov D.G."/>
            <person name="Warner D."/>
        </authorList>
    </citation>
    <scope>NUCLEOTIDE SEQUENCE [LARGE SCALE GENOMIC DNA]</scope>
    <source>
        <strain evidence="3">180601</strain>
        <tissue evidence="3">Whole Body</tissue>
    </source>
</reference>
<dbReference type="Pfam" id="PF00098">
    <property type="entry name" value="zf-CCHC"/>
    <property type="match status" value="1"/>
</dbReference>
<proteinExistence type="predicted"/>
<evidence type="ECO:0000313" key="3">
    <source>
        <dbReference type="EMBL" id="KAF0734932.1"/>
    </source>
</evidence>
<dbReference type="InterPro" id="IPR001878">
    <property type="entry name" value="Znf_CCHC"/>
</dbReference>
<gene>
    <name evidence="3" type="ORF">FWK35_00026435</name>
</gene>
<accession>A0A6G0X4R7</accession>
<dbReference type="InterPro" id="IPR036875">
    <property type="entry name" value="Znf_CCHC_sf"/>
</dbReference>
<sequence>MSDSPRNNWQIVAYNPTNLRITMAATTLGLETAIRQAPSFSGGTDSQLSIFITKCEFLFSNVTDTIKPQLLLAIIANIEGNAHEYIKYHEFETWDQLKNHLKTIYQTSHSINYLQKQLTGMKQRHDESIQNFSNRIQQVYHQLTSALTVGKTVTESRTIAETMLTTALVVFMEGINPSIRLILEARNISSYEEAVRIATEKENVCGKNDNQRNNRPFINNQRTSNKAHIKCNRCGKMGHYANECRSGASGSSGFKNPINNRTEIKTERESHVKFCKYCKRPNHDISECQKRIYNENKKKQQQEQGDNQNKTVGELKNIRVITTQMEEEHIIINASNFAAGNLRFLIDSGAEMNIIKLSALMDHVIVNEADKKGISAITIKTLGSIVIPIQIKDETFITKFDIVKDDLPIPGSGIIGRTFLKENKAILDMNQEILLIPERECNQSLIIPPRSNCVMLIKNTENIQCKEITIAKQELNDDVIIANSVSPVNENVLISNTN</sequence>
<dbReference type="InterPro" id="IPR005162">
    <property type="entry name" value="Retrotrans_gag_dom"/>
</dbReference>
<feature type="domain" description="CCHC-type" evidence="2">
    <location>
        <begin position="230"/>
        <end position="246"/>
    </location>
</feature>
<keyword evidence="4" id="KW-1185">Reference proteome</keyword>
<dbReference type="GO" id="GO:0003676">
    <property type="term" value="F:nucleic acid binding"/>
    <property type="evidence" value="ECO:0007669"/>
    <property type="project" value="InterPro"/>
</dbReference>
<keyword evidence="1" id="KW-0863">Zinc-finger</keyword>